<name>A0A7J6KXZ7_PERCH</name>
<keyword evidence="3" id="KW-1185">Reference proteome</keyword>
<feature type="chain" id="PRO_5029743846" evidence="1">
    <location>
        <begin position="38"/>
        <end position="272"/>
    </location>
</feature>
<dbReference type="Proteomes" id="UP000591131">
    <property type="component" value="Unassembled WGS sequence"/>
</dbReference>
<proteinExistence type="predicted"/>
<dbReference type="EMBL" id="JAAPAO010001085">
    <property type="protein sequence ID" value="KAF4651306.1"/>
    <property type="molecule type" value="Genomic_DNA"/>
</dbReference>
<dbReference type="AlphaFoldDB" id="A0A7J6KXZ7"/>
<feature type="signal peptide" evidence="1">
    <location>
        <begin position="1"/>
        <end position="37"/>
    </location>
</feature>
<sequence length="272" mass="30644">MTSTTGISLLSLPKRLATLVTILVVTPLFNESVVTYAEELVPFFQDPEGCLKDENLQELCFYASSNPSSGAPNVTHTTIIIPSNVGNLQERASIWYETLHEGEQLVYRLAGATGRTTFLESYTAYDGSIANFTYTMDFNTESGAELKENEIFYIRVQVVSSLGNHTHDWNSSLRVLKGANAGTTERLFIENFNGTAHTQEFYFQMAFEVGADEVLRHFIVYASLRDYEKSLFLFDVTHRDFLRKDYYISPNGGSKLCHDPFCDDVHNHNGVL</sequence>
<reference evidence="2 3" key="1">
    <citation type="submission" date="2020-04" db="EMBL/GenBank/DDBJ databases">
        <title>Perkinsus chesapeaki whole genome sequence.</title>
        <authorList>
            <person name="Bogema D.R."/>
        </authorList>
    </citation>
    <scope>NUCLEOTIDE SEQUENCE [LARGE SCALE GENOMIC DNA]</scope>
    <source>
        <strain evidence="2">ATCC PRA-425</strain>
    </source>
</reference>
<gene>
    <name evidence="2" type="ORF">FOL47_000492</name>
</gene>
<comment type="caution">
    <text evidence="2">The sequence shown here is derived from an EMBL/GenBank/DDBJ whole genome shotgun (WGS) entry which is preliminary data.</text>
</comment>
<evidence type="ECO:0000256" key="1">
    <source>
        <dbReference type="SAM" id="SignalP"/>
    </source>
</evidence>
<protein>
    <submittedName>
        <fullName evidence="2">Uncharacterized protein</fullName>
    </submittedName>
</protein>
<keyword evidence="1" id="KW-0732">Signal</keyword>
<evidence type="ECO:0000313" key="2">
    <source>
        <dbReference type="EMBL" id="KAF4651306.1"/>
    </source>
</evidence>
<organism evidence="2 3">
    <name type="scientific">Perkinsus chesapeaki</name>
    <name type="common">Clam parasite</name>
    <name type="synonym">Perkinsus andrewsi</name>
    <dbReference type="NCBI Taxonomy" id="330153"/>
    <lineage>
        <taxon>Eukaryota</taxon>
        <taxon>Sar</taxon>
        <taxon>Alveolata</taxon>
        <taxon>Perkinsozoa</taxon>
        <taxon>Perkinsea</taxon>
        <taxon>Perkinsida</taxon>
        <taxon>Perkinsidae</taxon>
        <taxon>Perkinsus</taxon>
    </lineage>
</organism>
<accession>A0A7J6KXZ7</accession>
<evidence type="ECO:0000313" key="3">
    <source>
        <dbReference type="Proteomes" id="UP000591131"/>
    </source>
</evidence>